<dbReference type="EC" id="3.1.1.29" evidence="1"/>
<evidence type="ECO:0000259" key="6">
    <source>
        <dbReference type="Pfam" id="PF00472"/>
    </source>
</evidence>
<evidence type="ECO:0000256" key="2">
    <source>
        <dbReference type="ARBA" id="ARBA00038225"/>
    </source>
</evidence>
<dbReference type="GO" id="GO:0004045">
    <property type="term" value="F:peptidyl-tRNA hydrolase activity"/>
    <property type="evidence" value="ECO:0007669"/>
    <property type="project" value="UniProtKB-EC"/>
</dbReference>
<evidence type="ECO:0000256" key="4">
    <source>
        <dbReference type="ARBA" id="ARBA00041531"/>
    </source>
</evidence>
<dbReference type="PANTHER" id="PTHR11075">
    <property type="entry name" value="PEPTIDE CHAIN RELEASE FACTOR"/>
    <property type="match status" value="1"/>
</dbReference>
<reference evidence="8" key="1">
    <citation type="submission" date="2023-11" db="UniProtKB">
        <authorList>
            <consortium name="WormBaseParasite"/>
        </authorList>
    </citation>
    <scope>IDENTIFICATION</scope>
</reference>
<dbReference type="Pfam" id="PF00472">
    <property type="entry name" value="RF-1"/>
    <property type="match status" value="1"/>
</dbReference>
<comment type="similarity">
    <text evidence="2">Belongs to the prokaryotic/mitochondrial release factor family. Mitochondrion-specific ribosomal protein mL62 subfamily.</text>
</comment>
<protein>
    <recommendedName>
        <fullName evidence="3">Large ribosomal subunit protein mL62</fullName>
        <ecNumber evidence="1">3.1.1.29</ecNumber>
    </recommendedName>
    <alternativeName>
        <fullName evidence="4">Peptidyl-tRNA hydrolase ICT1, mitochondrial</fullName>
    </alternativeName>
</protein>
<sequence>MLVYAIDNLPEIGALNYLAVPNFCIRLMIRTGKFLLFCISRPSVRCLSSFESAQNPVNLYPNSDPNAVFKKPTEPSISQNVFNGYIPIDELQISYAYSSGPGGQHVNRNKTKVEIRFHVPSASWIPDQVKQLFMEREANRINKENYFIITSDHTRKQILNQADCLERIRRIIRECVNSLNKPEPSPETLEAIQSRKVKANEERLRKKKEKSYTKQLRQDHYHTDLF</sequence>
<evidence type="ECO:0000313" key="8">
    <source>
        <dbReference type="WBParaSite" id="SMTH1_94410.1"/>
    </source>
</evidence>
<evidence type="ECO:0000256" key="5">
    <source>
        <dbReference type="SAM" id="MobiDB-lite"/>
    </source>
</evidence>
<dbReference type="InterPro" id="IPR000352">
    <property type="entry name" value="Pep_chain_release_fac_I"/>
</dbReference>
<dbReference type="Gene3D" id="3.30.160.20">
    <property type="match status" value="1"/>
</dbReference>
<dbReference type="GO" id="GO:0005762">
    <property type="term" value="C:mitochondrial large ribosomal subunit"/>
    <property type="evidence" value="ECO:0007669"/>
    <property type="project" value="TreeGrafter"/>
</dbReference>
<dbReference type="FunFam" id="3.30.160.20:FF:000046">
    <property type="entry name" value="Peptidyl-tRNA hydrolase ICT1"/>
    <property type="match status" value="1"/>
</dbReference>
<feature type="compositionally biased region" description="Basic and acidic residues" evidence="5">
    <location>
        <begin position="198"/>
        <end position="226"/>
    </location>
</feature>
<organism evidence="7 8">
    <name type="scientific">Schistosoma mattheei</name>
    <dbReference type="NCBI Taxonomy" id="31246"/>
    <lineage>
        <taxon>Eukaryota</taxon>
        <taxon>Metazoa</taxon>
        <taxon>Spiralia</taxon>
        <taxon>Lophotrochozoa</taxon>
        <taxon>Platyhelminthes</taxon>
        <taxon>Trematoda</taxon>
        <taxon>Digenea</taxon>
        <taxon>Strigeidida</taxon>
        <taxon>Schistosomatoidea</taxon>
        <taxon>Schistosomatidae</taxon>
        <taxon>Schistosoma</taxon>
    </lineage>
</organism>
<dbReference type="Proteomes" id="UP000050791">
    <property type="component" value="Unassembled WGS sequence"/>
</dbReference>
<dbReference type="GO" id="GO:0070126">
    <property type="term" value="P:mitochondrial translational termination"/>
    <property type="evidence" value="ECO:0007669"/>
    <property type="project" value="TreeGrafter"/>
</dbReference>
<proteinExistence type="inferred from homology"/>
<dbReference type="InterPro" id="IPR052104">
    <property type="entry name" value="Mito_Release_Factor_mL62"/>
</dbReference>
<evidence type="ECO:0000313" key="7">
    <source>
        <dbReference type="Proteomes" id="UP000050791"/>
    </source>
</evidence>
<feature type="domain" description="Prokaryotic-type class I peptide chain release factors" evidence="6">
    <location>
        <begin position="86"/>
        <end position="217"/>
    </location>
</feature>
<dbReference type="PANTHER" id="PTHR11075:SF54">
    <property type="entry name" value="LARGE RIBOSOMAL SUBUNIT PROTEIN ML62"/>
    <property type="match status" value="1"/>
</dbReference>
<dbReference type="GO" id="GO:0016150">
    <property type="term" value="F:translation release factor activity, codon nonspecific"/>
    <property type="evidence" value="ECO:0007669"/>
    <property type="project" value="TreeGrafter"/>
</dbReference>
<name>A0AA85C078_9TREM</name>
<dbReference type="WBParaSite" id="SMTH1_94410.1">
    <property type="protein sequence ID" value="SMTH1_94410.1"/>
    <property type="gene ID" value="SMTH1_94410"/>
</dbReference>
<evidence type="ECO:0000256" key="1">
    <source>
        <dbReference type="ARBA" id="ARBA00013260"/>
    </source>
</evidence>
<accession>A0AA85C078</accession>
<feature type="region of interest" description="Disordered" evidence="5">
    <location>
        <begin position="196"/>
        <end position="226"/>
    </location>
</feature>
<evidence type="ECO:0000256" key="3">
    <source>
        <dbReference type="ARBA" id="ARBA00039441"/>
    </source>
</evidence>
<dbReference type="AlphaFoldDB" id="A0AA85C078"/>
<dbReference type="SUPFAM" id="SSF110916">
    <property type="entry name" value="Peptidyl-tRNA hydrolase domain-like"/>
    <property type="match status" value="1"/>
</dbReference>